<dbReference type="InterPro" id="IPR011324">
    <property type="entry name" value="Cytotoxic_necrot_fac-like_cat"/>
</dbReference>
<dbReference type="Proteomes" id="UP000557307">
    <property type="component" value="Unassembled WGS sequence"/>
</dbReference>
<evidence type="ECO:0000256" key="9">
    <source>
        <dbReference type="ARBA" id="ARBA00049893"/>
    </source>
</evidence>
<evidence type="ECO:0000256" key="1">
    <source>
        <dbReference type="ARBA" id="ARBA00000553"/>
    </source>
</evidence>
<dbReference type="InterPro" id="IPR038371">
    <property type="entry name" value="Cu_polyphenol_OxRdtase_sf"/>
</dbReference>
<dbReference type="EMBL" id="JACHGF010000006">
    <property type="protein sequence ID" value="MBB5285691.1"/>
    <property type="molecule type" value="Genomic_DNA"/>
</dbReference>
<evidence type="ECO:0000256" key="8">
    <source>
        <dbReference type="ARBA" id="ARBA00048968"/>
    </source>
</evidence>
<dbReference type="SUPFAM" id="SSF64438">
    <property type="entry name" value="CNF1/YfiH-like putative cysteine hydrolases"/>
    <property type="match status" value="1"/>
</dbReference>
<comment type="catalytic activity">
    <reaction evidence="7">
        <text>adenosine + H2O + H(+) = inosine + NH4(+)</text>
        <dbReference type="Rhea" id="RHEA:24408"/>
        <dbReference type="ChEBI" id="CHEBI:15377"/>
        <dbReference type="ChEBI" id="CHEBI:15378"/>
        <dbReference type="ChEBI" id="CHEBI:16335"/>
        <dbReference type="ChEBI" id="CHEBI:17596"/>
        <dbReference type="ChEBI" id="CHEBI:28938"/>
        <dbReference type="EC" id="3.5.4.4"/>
    </reaction>
    <physiologicalReaction direction="left-to-right" evidence="7">
        <dbReference type="Rhea" id="RHEA:24409"/>
    </physiologicalReaction>
</comment>
<organism evidence="11 12">
    <name type="scientific">Rhabdobacter roseus</name>
    <dbReference type="NCBI Taxonomy" id="1655419"/>
    <lineage>
        <taxon>Bacteria</taxon>
        <taxon>Pseudomonadati</taxon>
        <taxon>Bacteroidota</taxon>
        <taxon>Cytophagia</taxon>
        <taxon>Cytophagales</taxon>
        <taxon>Cytophagaceae</taxon>
        <taxon>Rhabdobacter</taxon>
    </lineage>
</organism>
<evidence type="ECO:0000256" key="10">
    <source>
        <dbReference type="RuleBase" id="RU361274"/>
    </source>
</evidence>
<proteinExistence type="inferred from homology"/>
<dbReference type="NCBIfam" id="TIGR00726">
    <property type="entry name" value="peptidoglycan editing factor PgeF"/>
    <property type="match status" value="1"/>
</dbReference>
<evidence type="ECO:0000256" key="5">
    <source>
        <dbReference type="ARBA" id="ARBA00022801"/>
    </source>
</evidence>
<keyword evidence="12" id="KW-1185">Reference proteome</keyword>
<keyword evidence="6" id="KW-0862">Zinc</keyword>
<dbReference type="Pfam" id="PF02578">
    <property type="entry name" value="Cu-oxidase_4"/>
    <property type="match status" value="1"/>
</dbReference>
<dbReference type="Gene3D" id="3.60.140.10">
    <property type="entry name" value="CNF1/YfiH-like putative cysteine hydrolases"/>
    <property type="match status" value="1"/>
</dbReference>
<dbReference type="PANTHER" id="PTHR30616:SF2">
    <property type="entry name" value="PURINE NUCLEOSIDE PHOSPHORYLASE LACC1"/>
    <property type="match status" value="1"/>
</dbReference>
<evidence type="ECO:0000256" key="2">
    <source>
        <dbReference type="ARBA" id="ARBA00007353"/>
    </source>
</evidence>
<comment type="catalytic activity">
    <reaction evidence="1">
        <text>inosine + phosphate = alpha-D-ribose 1-phosphate + hypoxanthine</text>
        <dbReference type="Rhea" id="RHEA:27646"/>
        <dbReference type="ChEBI" id="CHEBI:17368"/>
        <dbReference type="ChEBI" id="CHEBI:17596"/>
        <dbReference type="ChEBI" id="CHEBI:43474"/>
        <dbReference type="ChEBI" id="CHEBI:57720"/>
        <dbReference type="EC" id="2.4.2.1"/>
    </reaction>
    <physiologicalReaction direction="left-to-right" evidence="1">
        <dbReference type="Rhea" id="RHEA:27647"/>
    </physiologicalReaction>
</comment>
<accession>A0A840TPJ5</accession>
<evidence type="ECO:0000313" key="12">
    <source>
        <dbReference type="Proteomes" id="UP000557307"/>
    </source>
</evidence>
<dbReference type="PANTHER" id="PTHR30616">
    <property type="entry name" value="UNCHARACTERIZED PROTEIN YFIH"/>
    <property type="match status" value="1"/>
</dbReference>
<reference evidence="11 12" key="1">
    <citation type="submission" date="2020-08" db="EMBL/GenBank/DDBJ databases">
        <title>Genomic Encyclopedia of Type Strains, Phase IV (KMG-IV): sequencing the most valuable type-strain genomes for metagenomic binning, comparative biology and taxonomic classification.</title>
        <authorList>
            <person name="Goeker M."/>
        </authorList>
    </citation>
    <scope>NUCLEOTIDE SEQUENCE [LARGE SCALE GENOMIC DNA]</scope>
    <source>
        <strain evidence="11 12">DSM 105074</strain>
    </source>
</reference>
<gene>
    <name evidence="11" type="ORF">HNQ92_003851</name>
</gene>
<comment type="caution">
    <text evidence="11">The sequence shown here is derived from an EMBL/GenBank/DDBJ whole genome shotgun (WGS) entry which is preliminary data.</text>
</comment>
<dbReference type="GO" id="GO:0005507">
    <property type="term" value="F:copper ion binding"/>
    <property type="evidence" value="ECO:0007669"/>
    <property type="project" value="TreeGrafter"/>
</dbReference>
<sequence length="256" mass="27780">MSAPLFPAAPLFRSPAVFADFPALVAAESTRHGGVSPAPYASLNLGLSTADDAQNVAENRRRFWDSLGIAAAQVVTTYQVHGAEVLCPTEPGHYQGFDALITRQANLFLAVNVADCTPVLIYDPVGKAVAAVHAGWRGTCQQIVAKTLARMRQEWGTDPANCRAYIGTCIDECSFEVGPEVAEHFALAYQRFEPGTQKYFIDLKAANQSQLLAAGVLPTHIEVSSYSTVLHNHDYFSHRFEKGITGRMLALIGFTH</sequence>
<keyword evidence="4" id="KW-0479">Metal-binding</keyword>
<evidence type="ECO:0000256" key="7">
    <source>
        <dbReference type="ARBA" id="ARBA00047989"/>
    </source>
</evidence>
<keyword evidence="5" id="KW-0378">Hydrolase</keyword>
<dbReference type="AlphaFoldDB" id="A0A840TPJ5"/>
<comment type="catalytic activity">
    <reaction evidence="9">
        <text>S-methyl-5'-thioadenosine + phosphate = 5-(methylsulfanyl)-alpha-D-ribose 1-phosphate + adenine</text>
        <dbReference type="Rhea" id="RHEA:11852"/>
        <dbReference type="ChEBI" id="CHEBI:16708"/>
        <dbReference type="ChEBI" id="CHEBI:17509"/>
        <dbReference type="ChEBI" id="CHEBI:43474"/>
        <dbReference type="ChEBI" id="CHEBI:58533"/>
        <dbReference type="EC" id="2.4.2.28"/>
    </reaction>
    <physiologicalReaction direction="left-to-right" evidence="9">
        <dbReference type="Rhea" id="RHEA:11853"/>
    </physiologicalReaction>
</comment>
<dbReference type="InterPro" id="IPR003730">
    <property type="entry name" value="Cu_polyphenol_OxRdtase"/>
</dbReference>
<dbReference type="GO" id="GO:0016787">
    <property type="term" value="F:hydrolase activity"/>
    <property type="evidence" value="ECO:0007669"/>
    <property type="project" value="UniProtKB-KW"/>
</dbReference>
<keyword evidence="3" id="KW-0808">Transferase</keyword>
<evidence type="ECO:0000256" key="6">
    <source>
        <dbReference type="ARBA" id="ARBA00022833"/>
    </source>
</evidence>
<name>A0A840TPJ5_9BACT</name>
<dbReference type="RefSeq" id="WP_184176096.1">
    <property type="nucleotide sequence ID" value="NZ_JACHGF010000006.1"/>
</dbReference>
<protein>
    <recommendedName>
        <fullName evidence="10">Purine nucleoside phosphorylase</fullName>
    </recommendedName>
</protein>
<dbReference type="GO" id="GO:0017061">
    <property type="term" value="F:S-methyl-5-thioadenosine phosphorylase activity"/>
    <property type="evidence" value="ECO:0007669"/>
    <property type="project" value="UniProtKB-EC"/>
</dbReference>
<evidence type="ECO:0000256" key="4">
    <source>
        <dbReference type="ARBA" id="ARBA00022723"/>
    </source>
</evidence>
<evidence type="ECO:0000256" key="3">
    <source>
        <dbReference type="ARBA" id="ARBA00022679"/>
    </source>
</evidence>
<comment type="catalytic activity">
    <reaction evidence="8">
        <text>adenosine + phosphate = alpha-D-ribose 1-phosphate + adenine</text>
        <dbReference type="Rhea" id="RHEA:27642"/>
        <dbReference type="ChEBI" id="CHEBI:16335"/>
        <dbReference type="ChEBI" id="CHEBI:16708"/>
        <dbReference type="ChEBI" id="CHEBI:43474"/>
        <dbReference type="ChEBI" id="CHEBI:57720"/>
        <dbReference type="EC" id="2.4.2.1"/>
    </reaction>
    <physiologicalReaction direction="left-to-right" evidence="8">
        <dbReference type="Rhea" id="RHEA:27643"/>
    </physiologicalReaction>
</comment>
<evidence type="ECO:0000313" key="11">
    <source>
        <dbReference type="EMBL" id="MBB5285691.1"/>
    </source>
</evidence>
<dbReference type="CDD" id="cd16833">
    <property type="entry name" value="YfiH"/>
    <property type="match status" value="1"/>
</dbReference>
<comment type="similarity">
    <text evidence="2 10">Belongs to the purine nucleoside phosphorylase YfiH/LACC1 family.</text>
</comment>